<dbReference type="InterPro" id="IPR003594">
    <property type="entry name" value="HATPase_dom"/>
</dbReference>
<evidence type="ECO:0000256" key="3">
    <source>
        <dbReference type="ARBA" id="ARBA00012438"/>
    </source>
</evidence>
<dbReference type="SMART" id="SM00388">
    <property type="entry name" value="HisKA"/>
    <property type="match status" value="1"/>
</dbReference>
<feature type="transmembrane region" description="Helical" evidence="10">
    <location>
        <begin position="7"/>
        <end position="29"/>
    </location>
</feature>
<gene>
    <name evidence="13" type="ORF">QEH59_05450</name>
</gene>
<evidence type="ECO:0000256" key="2">
    <source>
        <dbReference type="ARBA" id="ARBA00004370"/>
    </source>
</evidence>
<dbReference type="CDD" id="cd18773">
    <property type="entry name" value="PDC1_HK_sensor"/>
    <property type="match status" value="1"/>
</dbReference>
<dbReference type="PROSITE" id="PS50885">
    <property type="entry name" value="HAMP"/>
    <property type="match status" value="1"/>
</dbReference>
<comment type="subcellular location">
    <subcellularLocation>
        <location evidence="2">Membrane</location>
    </subcellularLocation>
</comment>
<dbReference type="InterPro" id="IPR048760">
    <property type="entry name" value="VP0354-like_sensor_dom"/>
</dbReference>
<keyword evidence="8" id="KW-0067">ATP-binding</keyword>
<keyword evidence="10" id="KW-1133">Transmembrane helix</keyword>
<evidence type="ECO:0000256" key="9">
    <source>
        <dbReference type="ARBA" id="ARBA00023012"/>
    </source>
</evidence>
<dbReference type="InterPro" id="IPR050351">
    <property type="entry name" value="BphY/WalK/GraS-like"/>
</dbReference>
<dbReference type="Gene3D" id="3.30.565.10">
    <property type="entry name" value="Histidine kinase-like ATPase, C-terminal domain"/>
    <property type="match status" value="1"/>
</dbReference>
<dbReference type="PANTHER" id="PTHR42878:SF7">
    <property type="entry name" value="SENSOR HISTIDINE KINASE GLRK"/>
    <property type="match status" value="1"/>
</dbReference>
<dbReference type="Pfam" id="PF00512">
    <property type="entry name" value="HisKA"/>
    <property type="match status" value="1"/>
</dbReference>
<dbReference type="InterPro" id="IPR036890">
    <property type="entry name" value="HATPase_C_sf"/>
</dbReference>
<name>A0ABU1AGE4_9BACT</name>
<organism evidence="13 14">
    <name type="scientific">Thalassobacterium sedimentorum</name>
    <dbReference type="NCBI Taxonomy" id="3041258"/>
    <lineage>
        <taxon>Bacteria</taxon>
        <taxon>Pseudomonadati</taxon>
        <taxon>Verrucomicrobiota</taxon>
        <taxon>Opitutia</taxon>
        <taxon>Puniceicoccales</taxon>
        <taxon>Coraliomargaritaceae</taxon>
        <taxon>Thalassobacterium</taxon>
    </lineage>
</organism>
<keyword evidence="14" id="KW-1185">Reference proteome</keyword>
<evidence type="ECO:0000256" key="6">
    <source>
        <dbReference type="ARBA" id="ARBA00022741"/>
    </source>
</evidence>
<keyword evidence="4" id="KW-0597">Phosphoprotein</keyword>
<dbReference type="PANTHER" id="PTHR42878">
    <property type="entry name" value="TWO-COMPONENT HISTIDINE KINASE"/>
    <property type="match status" value="1"/>
</dbReference>
<evidence type="ECO:0000256" key="5">
    <source>
        <dbReference type="ARBA" id="ARBA00022679"/>
    </source>
</evidence>
<dbReference type="InterPro" id="IPR036097">
    <property type="entry name" value="HisK_dim/P_sf"/>
</dbReference>
<dbReference type="Proteomes" id="UP001243717">
    <property type="component" value="Unassembled WGS sequence"/>
</dbReference>
<feature type="domain" description="HAMP" evidence="12">
    <location>
        <begin position="343"/>
        <end position="396"/>
    </location>
</feature>
<feature type="domain" description="Histidine kinase" evidence="11">
    <location>
        <begin position="418"/>
        <end position="631"/>
    </location>
</feature>
<keyword evidence="10" id="KW-0472">Membrane</keyword>
<dbReference type="Gene3D" id="1.10.287.130">
    <property type="match status" value="1"/>
</dbReference>
<dbReference type="Pfam" id="PF00672">
    <property type="entry name" value="HAMP"/>
    <property type="match status" value="1"/>
</dbReference>
<dbReference type="Gene3D" id="6.10.340.10">
    <property type="match status" value="1"/>
</dbReference>
<dbReference type="RefSeq" id="WP_308984345.1">
    <property type="nucleotide sequence ID" value="NZ_JARXIC010000006.1"/>
</dbReference>
<dbReference type="EC" id="2.7.13.3" evidence="3"/>
<feature type="transmembrane region" description="Helical" evidence="10">
    <location>
        <begin position="318"/>
        <end position="343"/>
    </location>
</feature>
<dbReference type="EMBL" id="JARXIC010000006">
    <property type="protein sequence ID" value="MDQ8193858.1"/>
    <property type="molecule type" value="Genomic_DNA"/>
</dbReference>
<dbReference type="InterPro" id="IPR003661">
    <property type="entry name" value="HisK_dim/P_dom"/>
</dbReference>
<protein>
    <recommendedName>
        <fullName evidence="3">histidine kinase</fullName>
        <ecNumber evidence="3">2.7.13.3</ecNumber>
    </recommendedName>
</protein>
<keyword evidence="7 13" id="KW-0418">Kinase</keyword>
<keyword evidence="10" id="KW-0812">Transmembrane</keyword>
<dbReference type="Pfam" id="PF21623">
    <property type="entry name" value="HK_sensor_dom_bact"/>
    <property type="match status" value="1"/>
</dbReference>
<dbReference type="Pfam" id="PF02518">
    <property type="entry name" value="HATPase_c"/>
    <property type="match status" value="1"/>
</dbReference>
<evidence type="ECO:0000256" key="4">
    <source>
        <dbReference type="ARBA" id="ARBA00022553"/>
    </source>
</evidence>
<evidence type="ECO:0000256" key="7">
    <source>
        <dbReference type="ARBA" id="ARBA00022777"/>
    </source>
</evidence>
<dbReference type="SMART" id="SM00387">
    <property type="entry name" value="HATPase_c"/>
    <property type="match status" value="1"/>
</dbReference>
<evidence type="ECO:0000256" key="8">
    <source>
        <dbReference type="ARBA" id="ARBA00022840"/>
    </source>
</evidence>
<dbReference type="InterPro" id="IPR029151">
    <property type="entry name" value="Sensor-like_sf"/>
</dbReference>
<sequence>MRISSKLRWFVVLLVVLTSLSIALVGYWGSTKIISDFQMETLKKRSQFEVSRLQLAFSELNHDIDFISNLPMVDHLANADGMSQLAVDRELDDLTTIFEQMLSAKPYYSQIRLIPEANNGLESVRVNQQDGMIYRVPRAELQEKGQRDYFLRAKERKAGELFHSEINLNREHGELEVPHRPMLRVAMPIYDRMEIFFGIVVINLDFEGFIEQLFGNGLDRSRYDYYVLNQDGYFLLHPNSDYTFGFDRGLEYQADQFFSQLKGFVDDEGQSRTFRLDSLPGASSGLAHFTKFRVFNPEREITIGLIGSYDDIGRASAFTIAAIIIAMLLLTALAMFVAIRFSFGITQPLDRISLATKHFQKFQEIAHDLPIERDDEVGALAKTFVDMQLSIEKHQSRLQLANQRLLEMNRDLEHFARVASHDLREPIQRIAGLASLYQTEVTPEASESAKEVLEQLHSECEKAMRLIVDFREFTDITHEGKLHRESCDPRDLIQSVLDEYKPALVNRKVEIEVEPHPAPMFLYKSLVRVLYRNLVDNALKHVKMDGFSLKFSCEATVDGGVCFSVMNSGSSLSPNQALEAFDIFSKIEAGSLSHGMGLTICKRIANFHGGNIWIESDETNVHVRFHLGIVETNANN</sequence>
<dbReference type="InterPro" id="IPR003660">
    <property type="entry name" value="HAMP_dom"/>
</dbReference>
<keyword evidence="6" id="KW-0547">Nucleotide-binding</keyword>
<dbReference type="PROSITE" id="PS50109">
    <property type="entry name" value="HIS_KIN"/>
    <property type="match status" value="1"/>
</dbReference>
<dbReference type="CDD" id="cd00082">
    <property type="entry name" value="HisKA"/>
    <property type="match status" value="1"/>
</dbReference>
<evidence type="ECO:0000256" key="10">
    <source>
        <dbReference type="SAM" id="Phobius"/>
    </source>
</evidence>
<dbReference type="GO" id="GO:0016301">
    <property type="term" value="F:kinase activity"/>
    <property type="evidence" value="ECO:0007669"/>
    <property type="project" value="UniProtKB-KW"/>
</dbReference>
<dbReference type="CDD" id="cd06225">
    <property type="entry name" value="HAMP"/>
    <property type="match status" value="1"/>
</dbReference>
<keyword evidence="9" id="KW-0902">Two-component regulatory system</keyword>
<evidence type="ECO:0000259" key="12">
    <source>
        <dbReference type="PROSITE" id="PS50885"/>
    </source>
</evidence>
<dbReference type="InterPro" id="IPR005467">
    <property type="entry name" value="His_kinase_dom"/>
</dbReference>
<evidence type="ECO:0000259" key="11">
    <source>
        <dbReference type="PROSITE" id="PS50109"/>
    </source>
</evidence>
<evidence type="ECO:0000313" key="13">
    <source>
        <dbReference type="EMBL" id="MDQ8193858.1"/>
    </source>
</evidence>
<comment type="catalytic activity">
    <reaction evidence="1">
        <text>ATP + protein L-histidine = ADP + protein N-phospho-L-histidine.</text>
        <dbReference type="EC" id="2.7.13.3"/>
    </reaction>
</comment>
<evidence type="ECO:0000256" key="1">
    <source>
        <dbReference type="ARBA" id="ARBA00000085"/>
    </source>
</evidence>
<comment type="caution">
    <text evidence="13">The sequence shown here is derived from an EMBL/GenBank/DDBJ whole genome shotgun (WGS) entry which is preliminary data.</text>
</comment>
<dbReference type="SUPFAM" id="SSF55874">
    <property type="entry name" value="ATPase domain of HSP90 chaperone/DNA topoisomerase II/histidine kinase"/>
    <property type="match status" value="1"/>
</dbReference>
<dbReference type="SUPFAM" id="SSF103190">
    <property type="entry name" value="Sensory domain-like"/>
    <property type="match status" value="1"/>
</dbReference>
<dbReference type="Gene3D" id="3.30.450.20">
    <property type="entry name" value="PAS domain"/>
    <property type="match status" value="1"/>
</dbReference>
<keyword evidence="5" id="KW-0808">Transferase</keyword>
<dbReference type="SUPFAM" id="SSF47384">
    <property type="entry name" value="Homodimeric domain of signal transducing histidine kinase"/>
    <property type="match status" value="1"/>
</dbReference>
<accession>A0ABU1AGE4</accession>
<evidence type="ECO:0000313" key="14">
    <source>
        <dbReference type="Proteomes" id="UP001243717"/>
    </source>
</evidence>
<proteinExistence type="predicted"/>
<reference evidence="13 14" key="1">
    <citation type="submission" date="2023-04" db="EMBL/GenBank/DDBJ databases">
        <title>A novel bacteria isolated from coastal sediment.</title>
        <authorList>
            <person name="Liu X.-J."/>
            <person name="Du Z.-J."/>
        </authorList>
    </citation>
    <scope>NUCLEOTIDE SEQUENCE [LARGE SCALE GENOMIC DNA]</scope>
    <source>
        <strain evidence="13 14">SDUM461004</strain>
    </source>
</reference>